<dbReference type="RefSeq" id="WP_252803455.1">
    <property type="nucleotide sequence ID" value="NZ_BAAABM010000064.1"/>
</dbReference>
<evidence type="ECO:0000313" key="3">
    <source>
        <dbReference type="EMBL" id="GAA0364907.1"/>
    </source>
</evidence>
<dbReference type="Gene3D" id="1.10.260.40">
    <property type="entry name" value="lambda repressor-like DNA-binding domains"/>
    <property type="match status" value="1"/>
</dbReference>
<dbReference type="Pfam" id="PF01381">
    <property type="entry name" value="HTH_3"/>
    <property type="match status" value="1"/>
</dbReference>
<dbReference type="PANTHER" id="PTHR46797:SF1">
    <property type="entry name" value="METHYLPHOSPHONATE SYNTHASE"/>
    <property type="match status" value="1"/>
</dbReference>
<dbReference type="PANTHER" id="PTHR46797">
    <property type="entry name" value="HTH-TYPE TRANSCRIPTIONAL REGULATOR"/>
    <property type="match status" value="1"/>
</dbReference>
<evidence type="ECO:0000313" key="4">
    <source>
        <dbReference type="Proteomes" id="UP001501822"/>
    </source>
</evidence>
<evidence type="ECO:0000256" key="1">
    <source>
        <dbReference type="ARBA" id="ARBA00023125"/>
    </source>
</evidence>
<protein>
    <submittedName>
        <fullName evidence="3">Helix-turn-helix transcriptional regulator</fullName>
    </submittedName>
</protein>
<keyword evidence="1" id="KW-0238">DNA-binding</keyword>
<dbReference type="SUPFAM" id="SSF47413">
    <property type="entry name" value="lambda repressor-like DNA-binding domains"/>
    <property type="match status" value="1"/>
</dbReference>
<proteinExistence type="predicted"/>
<reference evidence="3 4" key="1">
    <citation type="journal article" date="2019" name="Int. J. Syst. Evol. Microbiol.">
        <title>The Global Catalogue of Microorganisms (GCM) 10K type strain sequencing project: providing services to taxonomists for standard genome sequencing and annotation.</title>
        <authorList>
            <consortium name="The Broad Institute Genomics Platform"/>
            <consortium name="The Broad Institute Genome Sequencing Center for Infectious Disease"/>
            <person name="Wu L."/>
            <person name="Ma J."/>
        </authorList>
    </citation>
    <scope>NUCLEOTIDE SEQUENCE [LARGE SCALE GENOMIC DNA]</scope>
    <source>
        <strain evidence="3 4">JCM 3146</strain>
    </source>
</reference>
<feature type="domain" description="HTH cro/C1-type" evidence="2">
    <location>
        <begin position="12"/>
        <end position="66"/>
    </location>
</feature>
<dbReference type="InterPro" id="IPR010982">
    <property type="entry name" value="Lambda_DNA-bd_dom_sf"/>
</dbReference>
<name>A0ABN0XIG2_9ACTN</name>
<dbReference type="InterPro" id="IPR001387">
    <property type="entry name" value="Cro/C1-type_HTH"/>
</dbReference>
<sequence length="123" mass="13206">MVLLRQLLGDVLRQLRLRQGRTLREVSAAARVSLGYLSEVERGQKEASSELLASICKALGVPLSHVLRDVSDQLALAELQQEPVMAGAPPEHERLDGEAISADAIPATPETIESALRADMVAA</sequence>
<dbReference type="PROSITE" id="PS50943">
    <property type="entry name" value="HTH_CROC1"/>
    <property type="match status" value="1"/>
</dbReference>
<dbReference type="Proteomes" id="UP001501822">
    <property type="component" value="Unassembled WGS sequence"/>
</dbReference>
<organism evidence="3 4">
    <name type="scientific">Actinoallomurus spadix</name>
    <dbReference type="NCBI Taxonomy" id="79912"/>
    <lineage>
        <taxon>Bacteria</taxon>
        <taxon>Bacillati</taxon>
        <taxon>Actinomycetota</taxon>
        <taxon>Actinomycetes</taxon>
        <taxon>Streptosporangiales</taxon>
        <taxon>Thermomonosporaceae</taxon>
        <taxon>Actinoallomurus</taxon>
    </lineage>
</organism>
<dbReference type="InterPro" id="IPR050807">
    <property type="entry name" value="TransReg_Diox_bact_type"/>
</dbReference>
<accession>A0ABN0XIG2</accession>
<dbReference type="EMBL" id="BAAABM010000064">
    <property type="protein sequence ID" value="GAA0364907.1"/>
    <property type="molecule type" value="Genomic_DNA"/>
</dbReference>
<dbReference type="CDD" id="cd00093">
    <property type="entry name" value="HTH_XRE"/>
    <property type="match status" value="1"/>
</dbReference>
<evidence type="ECO:0000259" key="2">
    <source>
        <dbReference type="PROSITE" id="PS50943"/>
    </source>
</evidence>
<comment type="caution">
    <text evidence="3">The sequence shown here is derived from an EMBL/GenBank/DDBJ whole genome shotgun (WGS) entry which is preliminary data.</text>
</comment>
<gene>
    <name evidence="3" type="ORF">GCM10010151_63610</name>
</gene>
<keyword evidence="4" id="KW-1185">Reference proteome</keyword>
<dbReference type="SMART" id="SM00530">
    <property type="entry name" value="HTH_XRE"/>
    <property type="match status" value="1"/>
</dbReference>